<feature type="domain" description="DUF7745" evidence="1">
    <location>
        <begin position="1"/>
        <end position="93"/>
    </location>
</feature>
<organism evidence="2 3">
    <name type="scientific">Mucuna pruriens</name>
    <name type="common">Velvet bean</name>
    <name type="synonym">Dolichos pruriens</name>
    <dbReference type="NCBI Taxonomy" id="157652"/>
    <lineage>
        <taxon>Eukaryota</taxon>
        <taxon>Viridiplantae</taxon>
        <taxon>Streptophyta</taxon>
        <taxon>Embryophyta</taxon>
        <taxon>Tracheophyta</taxon>
        <taxon>Spermatophyta</taxon>
        <taxon>Magnoliopsida</taxon>
        <taxon>eudicotyledons</taxon>
        <taxon>Gunneridae</taxon>
        <taxon>Pentapetalae</taxon>
        <taxon>rosids</taxon>
        <taxon>fabids</taxon>
        <taxon>Fabales</taxon>
        <taxon>Fabaceae</taxon>
        <taxon>Papilionoideae</taxon>
        <taxon>50 kb inversion clade</taxon>
        <taxon>NPAAA clade</taxon>
        <taxon>indigoferoid/millettioid clade</taxon>
        <taxon>Phaseoleae</taxon>
        <taxon>Mucuna</taxon>
    </lineage>
</organism>
<gene>
    <name evidence="2" type="ORF">CR513_52415</name>
</gene>
<feature type="non-terminal residue" evidence="2">
    <location>
        <position position="1"/>
    </location>
</feature>
<evidence type="ECO:0000313" key="2">
    <source>
        <dbReference type="EMBL" id="RDX68575.1"/>
    </source>
</evidence>
<dbReference type="Pfam" id="PF24924">
    <property type="entry name" value="DUF7745"/>
    <property type="match status" value="1"/>
</dbReference>
<sequence>MDVFGLLLHGILLFPHLEDYVDLAAIEVFLAKKDRGENPTMAILANTYYILNYCYEKKEGSLRCCTYLLYLWLTAHLFHSKSKTTCRVEDFMWSWIKTMSKEH</sequence>
<dbReference type="PANTHER" id="PTHR48154">
    <property type="entry name" value="PROTEIN, PUTATIVE-RELATED"/>
    <property type="match status" value="1"/>
</dbReference>
<proteinExistence type="predicted"/>
<dbReference type="EMBL" id="QJKJ01012468">
    <property type="protein sequence ID" value="RDX68575.1"/>
    <property type="molecule type" value="Genomic_DNA"/>
</dbReference>
<reference evidence="2" key="1">
    <citation type="submission" date="2018-05" db="EMBL/GenBank/DDBJ databases">
        <title>Draft genome of Mucuna pruriens seed.</title>
        <authorList>
            <person name="Nnadi N.E."/>
            <person name="Vos R."/>
            <person name="Hasami M.H."/>
            <person name="Devisetty U.K."/>
            <person name="Aguiy J.C."/>
        </authorList>
    </citation>
    <scope>NUCLEOTIDE SEQUENCE [LARGE SCALE GENOMIC DNA]</scope>
    <source>
        <strain evidence="2">JCA_2017</strain>
    </source>
</reference>
<evidence type="ECO:0000313" key="3">
    <source>
        <dbReference type="Proteomes" id="UP000257109"/>
    </source>
</evidence>
<name>A0A371ER94_MUCPR</name>
<protein>
    <recommendedName>
        <fullName evidence="1">DUF7745 domain-containing protein</fullName>
    </recommendedName>
</protein>
<dbReference type="InterPro" id="IPR056647">
    <property type="entry name" value="DUF7745"/>
</dbReference>
<accession>A0A371ER94</accession>
<keyword evidence="3" id="KW-1185">Reference proteome</keyword>
<dbReference type="AlphaFoldDB" id="A0A371ER94"/>
<dbReference type="PANTHER" id="PTHR48154:SF1">
    <property type="entry name" value="PROTEIN, PUTATIVE-RELATED"/>
    <property type="match status" value="1"/>
</dbReference>
<dbReference type="Proteomes" id="UP000257109">
    <property type="component" value="Unassembled WGS sequence"/>
</dbReference>
<comment type="caution">
    <text evidence="2">The sequence shown here is derived from an EMBL/GenBank/DDBJ whole genome shotgun (WGS) entry which is preliminary data.</text>
</comment>
<dbReference type="OrthoDB" id="1396996at2759"/>
<evidence type="ECO:0000259" key="1">
    <source>
        <dbReference type="Pfam" id="PF24924"/>
    </source>
</evidence>